<evidence type="ECO:0000259" key="5">
    <source>
        <dbReference type="Pfam" id="PF01168"/>
    </source>
</evidence>
<protein>
    <recommendedName>
        <fullName evidence="2">Pyridoxal phosphate homeostasis protein</fullName>
        <shortName evidence="2">PLP homeostasis protein</shortName>
    </recommendedName>
</protein>
<reference evidence="6 7" key="1">
    <citation type="submission" date="2020-07" db="EMBL/GenBank/DDBJ databases">
        <title>Huge and variable diversity of episymbiotic CPR bacteria and DPANN archaea in groundwater ecosystems.</title>
        <authorList>
            <person name="He C.Y."/>
            <person name="Keren R."/>
            <person name="Whittaker M."/>
            <person name="Farag I.F."/>
            <person name="Doudna J."/>
            <person name="Cate J.H.D."/>
            <person name="Banfield J.F."/>
        </authorList>
    </citation>
    <scope>NUCLEOTIDE SEQUENCE [LARGE SCALE GENOMIC DNA]</scope>
    <source>
        <strain evidence="6">NC_groundwater_70_Ag_B-0.1um_54_66</strain>
    </source>
</reference>
<name>A0A7T5UHW3_9BACT</name>
<dbReference type="FunFam" id="3.20.20.10:FF:000018">
    <property type="entry name" value="Pyridoxal phosphate homeostasis protein"/>
    <property type="match status" value="1"/>
</dbReference>
<dbReference type="HAMAP" id="MF_02087">
    <property type="entry name" value="PLP_homeostasis"/>
    <property type="match status" value="1"/>
</dbReference>
<keyword evidence="1 2" id="KW-0663">Pyridoxal phosphate</keyword>
<dbReference type="PANTHER" id="PTHR10146">
    <property type="entry name" value="PROLINE SYNTHETASE CO-TRANSCRIBED BACTERIAL HOMOLOG PROTEIN"/>
    <property type="match status" value="1"/>
</dbReference>
<feature type="domain" description="Alanine racemase N-terminal" evidence="5">
    <location>
        <begin position="11"/>
        <end position="218"/>
    </location>
</feature>
<evidence type="ECO:0000256" key="4">
    <source>
        <dbReference type="RuleBase" id="RU004514"/>
    </source>
</evidence>
<dbReference type="EMBL" id="CP066681">
    <property type="protein sequence ID" value="QQG36381.1"/>
    <property type="molecule type" value="Genomic_DNA"/>
</dbReference>
<accession>A0A7T5UHW3</accession>
<dbReference type="NCBIfam" id="TIGR00044">
    <property type="entry name" value="YggS family pyridoxal phosphate-dependent enzyme"/>
    <property type="match status" value="1"/>
</dbReference>
<dbReference type="CDD" id="cd00635">
    <property type="entry name" value="PLPDE_III_YBL036c_like"/>
    <property type="match status" value="1"/>
</dbReference>
<evidence type="ECO:0000256" key="2">
    <source>
        <dbReference type="HAMAP-Rule" id="MF_02087"/>
    </source>
</evidence>
<dbReference type="Proteomes" id="UP000595362">
    <property type="component" value="Chromosome"/>
</dbReference>
<organism evidence="6 7">
    <name type="scientific">Micavibrio aeruginosavorus</name>
    <dbReference type="NCBI Taxonomy" id="349221"/>
    <lineage>
        <taxon>Bacteria</taxon>
        <taxon>Pseudomonadati</taxon>
        <taxon>Bdellovibrionota</taxon>
        <taxon>Bdellovibrionia</taxon>
        <taxon>Bdellovibrionales</taxon>
        <taxon>Pseudobdellovibrionaceae</taxon>
        <taxon>Micavibrio</taxon>
    </lineage>
</organism>
<dbReference type="Gene3D" id="3.20.20.10">
    <property type="entry name" value="Alanine racemase"/>
    <property type="match status" value="1"/>
</dbReference>
<comment type="function">
    <text evidence="2">Pyridoxal 5'-phosphate (PLP)-binding protein, which is involved in PLP homeostasis.</text>
</comment>
<evidence type="ECO:0000256" key="3">
    <source>
        <dbReference type="PIRSR" id="PIRSR004848-1"/>
    </source>
</evidence>
<comment type="cofactor">
    <cofactor evidence="3">
        <name>pyridoxal 5'-phosphate</name>
        <dbReference type="ChEBI" id="CHEBI:597326"/>
    </cofactor>
</comment>
<dbReference type="SUPFAM" id="SSF51419">
    <property type="entry name" value="PLP-binding barrel"/>
    <property type="match status" value="1"/>
</dbReference>
<dbReference type="GO" id="GO:0030170">
    <property type="term" value="F:pyridoxal phosphate binding"/>
    <property type="evidence" value="ECO:0007669"/>
    <property type="project" value="UniProtKB-UniRule"/>
</dbReference>
<proteinExistence type="inferred from homology"/>
<gene>
    <name evidence="6" type="ORF">HYS17_00890</name>
</gene>
<sequence length="219" mass="24232">MTDISENLRTIRNKIAKAACESGRRPEDVQLVAVSKMQPLERIEAALQAGQRVFGENRVQEAQAHWAGMKAEYPEIVLHLIGPLQTNKAREAVGLFDVIETVDRPALVPVLAKEMRRQGRFLPCFIQVNTGEEPQKSGVSPQELTSLLDLCCEHGLAVEGLMCLPPVTEPPALHFAFLQKLAREHHLENLSMGMSVDFEKAIPLGATYVRVGTALFGER</sequence>
<dbReference type="InterPro" id="IPR029066">
    <property type="entry name" value="PLP-binding_barrel"/>
</dbReference>
<evidence type="ECO:0000256" key="1">
    <source>
        <dbReference type="ARBA" id="ARBA00022898"/>
    </source>
</evidence>
<comment type="similarity">
    <text evidence="2 4">Belongs to the pyridoxal phosphate-binding protein YggS/PROSC family.</text>
</comment>
<dbReference type="Pfam" id="PF01168">
    <property type="entry name" value="Ala_racemase_N"/>
    <property type="match status" value="1"/>
</dbReference>
<dbReference type="InterPro" id="IPR011078">
    <property type="entry name" value="PyrdxlP_homeostasis"/>
</dbReference>
<dbReference type="AlphaFoldDB" id="A0A7T5UHW3"/>
<dbReference type="InterPro" id="IPR001608">
    <property type="entry name" value="Ala_racemase_N"/>
</dbReference>
<feature type="modified residue" description="N6-(pyridoxal phosphate)lysine" evidence="2 3">
    <location>
        <position position="36"/>
    </location>
</feature>
<dbReference type="PIRSF" id="PIRSF004848">
    <property type="entry name" value="YBL036c_PLPDEIII"/>
    <property type="match status" value="1"/>
</dbReference>
<evidence type="ECO:0000313" key="6">
    <source>
        <dbReference type="EMBL" id="QQG36381.1"/>
    </source>
</evidence>
<evidence type="ECO:0000313" key="7">
    <source>
        <dbReference type="Proteomes" id="UP000595362"/>
    </source>
</evidence>
<dbReference type="PANTHER" id="PTHR10146:SF14">
    <property type="entry name" value="PYRIDOXAL PHOSPHATE HOMEOSTASIS PROTEIN"/>
    <property type="match status" value="1"/>
</dbReference>